<dbReference type="GO" id="GO:0005886">
    <property type="term" value="C:plasma membrane"/>
    <property type="evidence" value="ECO:0007669"/>
    <property type="project" value="UniProtKB-SubCell"/>
</dbReference>
<organism evidence="11 12">
    <name type="scientific">Pseudoclavibacter endophyticus</name>
    <dbReference type="NCBI Taxonomy" id="1778590"/>
    <lineage>
        <taxon>Bacteria</taxon>
        <taxon>Bacillati</taxon>
        <taxon>Actinomycetota</taxon>
        <taxon>Actinomycetes</taxon>
        <taxon>Micrococcales</taxon>
        <taxon>Microbacteriaceae</taxon>
        <taxon>Pseudoclavibacter</taxon>
    </lineage>
</organism>
<feature type="binding site" evidence="10">
    <location>
        <position position="116"/>
    </location>
    <ligand>
        <name>Na(+)</name>
        <dbReference type="ChEBI" id="CHEBI:29101"/>
        <note>structural</note>
    </ligand>
</feature>
<keyword evidence="6 10" id="KW-0407">Ion channel</keyword>
<keyword evidence="4 10" id="KW-1133">Transmembrane helix</keyword>
<dbReference type="Proteomes" id="UP000431744">
    <property type="component" value="Unassembled WGS sequence"/>
</dbReference>
<evidence type="ECO:0000256" key="8">
    <source>
        <dbReference type="ARBA" id="ARBA00035585"/>
    </source>
</evidence>
<dbReference type="GO" id="GO:0140114">
    <property type="term" value="P:cellular detoxification of fluoride"/>
    <property type="evidence" value="ECO:0007669"/>
    <property type="project" value="UniProtKB-UniRule"/>
</dbReference>
<reference evidence="11 12" key="1">
    <citation type="submission" date="2019-09" db="EMBL/GenBank/DDBJ databases">
        <title>Phylogeny of genus Pseudoclavibacter and closely related genus.</title>
        <authorList>
            <person name="Li Y."/>
        </authorList>
    </citation>
    <scope>NUCLEOTIDE SEQUENCE [LARGE SCALE GENOMIC DNA]</scope>
    <source>
        <strain evidence="11 12">EGI 60007</strain>
    </source>
</reference>
<evidence type="ECO:0000256" key="4">
    <source>
        <dbReference type="ARBA" id="ARBA00022989"/>
    </source>
</evidence>
<evidence type="ECO:0000256" key="2">
    <source>
        <dbReference type="ARBA" id="ARBA00022475"/>
    </source>
</evidence>
<keyword evidence="10" id="KW-0813">Transport</keyword>
<gene>
    <name evidence="10" type="primary">fluC</name>
    <name evidence="10" type="synonym">crcB</name>
    <name evidence="11" type="ORF">F8O04_02025</name>
</gene>
<evidence type="ECO:0000256" key="9">
    <source>
        <dbReference type="ARBA" id="ARBA00049940"/>
    </source>
</evidence>
<evidence type="ECO:0000313" key="11">
    <source>
        <dbReference type="EMBL" id="KAB1649083.1"/>
    </source>
</evidence>
<comment type="subcellular location">
    <subcellularLocation>
        <location evidence="1 10">Cell membrane</location>
        <topology evidence="1 10">Multi-pass membrane protein</topology>
    </subcellularLocation>
</comment>
<dbReference type="GO" id="GO:0062054">
    <property type="term" value="F:fluoride channel activity"/>
    <property type="evidence" value="ECO:0007669"/>
    <property type="project" value="UniProtKB-UniRule"/>
</dbReference>
<evidence type="ECO:0000256" key="6">
    <source>
        <dbReference type="ARBA" id="ARBA00023303"/>
    </source>
</evidence>
<evidence type="ECO:0000256" key="3">
    <source>
        <dbReference type="ARBA" id="ARBA00022692"/>
    </source>
</evidence>
<feature type="transmembrane region" description="Helical" evidence="10">
    <location>
        <begin position="111"/>
        <end position="131"/>
    </location>
</feature>
<keyword evidence="5 10" id="KW-0472">Membrane</keyword>
<keyword evidence="3 10" id="KW-0812">Transmembrane</keyword>
<comment type="caution">
    <text evidence="11">The sequence shown here is derived from an EMBL/GenBank/DDBJ whole genome shotgun (WGS) entry which is preliminary data.</text>
</comment>
<dbReference type="GO" id="GO:0046872">
    <property type="term" value="F:metal ion binding"/>
    <property type="evidence" value="ECO:0007669"/>
    <property type="project" value="UniProtKB-KW"/>
</dbReference>
<keyword evidence="10" id="KW-0479">Metal-binding</keyword>
<evidence type="ECO:0000256" key="10">
    <source>
        <dbReference type="HAMAP-Rule" id="MF_00454"/>
    </source>
</evidence>
<keyword evidence="12" id="KW-1185">Reference proteome</keyword>
<comment type="similarity">
    <text evidence="7 10">Belongs to the fluoride channel Fluc/FEX (TC 1.A.43) family.</text>
</comment>
<comment type="function">
    <text evidence="9 10">Fluoride-specific ion channel. Important for reducing fluoride concentration in the cell, thus reducing its toxicity.</text>
</comment>
<dbReference type="Pfam" id="PF02537">
    <property type="entry name" value="CRCB"/>
    <property type="match status" value="1"/>
</dbReference>
<comment type="catalytic activity">
    <reaction evidence="8">
        <text>fluoride(in) = fluoride(out)</text>
        <dbReference type="Rhea" id="RHEA:76159"/>
        <dbReference type="ChEBI" id="CHEBI:17051"/>
    </reaction>
    <physiologicalReaction direction="left-to-right" evidence="8">
        <dbReference type="Rhea" id="RHEA:76160"/>
    </physiologicalReaction>
</comment>
<keyword evidence="10" id="KW-0915">Sodium</keyword>
<protein>
    <recommendedName>
        <fullName evidence="10">Fluoride-specific ion channel FluC</fullName>
    </recommendedName>
</protein>
<proteinExistence type="inferred from homology"/>
<dbReference type="HAMAP" id="MF_00454">
    <property type="entry name" value="FluC"/>
    <property type="match status" value="1"/>
</dbReference>
<feature type="transmembrane region" description="Helical" evidence="10">
    <location>
        <begin position="137"/>
        <end position="159"/>
    </location>
</feature>
<name>A0A6H9WIL0_9MICO</name>
<dbReference type="InterPro" id="IPR003691">
    <property type="entry name" value="FluC"/>
</dbReference>
<evidence type="ECO:0000256" key="7">
    <source>
        <dbReference type="ARBA" id="ARBA00035120"/>
    </source>
</evidence>
<evidence type="ECO:0000256" key="1">
    <source>
        <dbReference type="ARBA" id="ARBA00004651"/>
    </source>
</evidence>
<evidence type="ECO:0000313" key="12">
    <source>
        <dbReference type="Proteomes" id="UP000431744"/>
    </source>
</evidence>
<sequence length="185" mass="18257">MEARHVTRPDAPGETVPAEATARPLAARTLVAVAVGGALGTAARIGFGDLAALGDPAAAWYGDNPVDDLGAFGDAALLATLAVNLLGSLLLGVIAGAAWPARLDWLRAGCGAGFCGAFTTFSFVALVFAVLGYSSGLAWGLLISGVLGGLLFVAIGAIIGRAISPGAIRPGTAHPDTAEHPGSSA</sequence>
<dbReference type="AlphaFoldDB" id="A0A6H9WIL0"/>
<keyword evidence="2 10" id="KW-1003">Cell membrane</keyword>
<comment type="activity regulation">
    <text evidence="10">Na(+) is not transported, but it plays an essential structural role and its presence is essential for fluoride channel function.</text>
</comment>
<accession>A0A6H9WIL0</accession>
<evidence type="ECO:0000256" key="5">
    <source>
        <dbReference type="ARBA" id="ARBA00023136"/>
    </source>
</evidence>
<keyword evidence="10" id="KW-0406">Ion transport</keyword>
<feature type="transmembrane region" description="Helical" evidence="10">
    <location>
        <begin position="75"/>
        <end position="99"/>
    </location>
</feature>
<dbReference type="EMBL" id="WBJY01000001">
    <property type="protein sequence ID" value="KAB1649083.1"/>
    <property type="molecule type" value="Genomic_DNA"/>
</dbReference>
<feature type="binding site" evidence="10">
    <location>
        <position position="119"/>
    </location>
    <ligand>
        <name>Na(+)</name>
        <dbReference type="ChEBI" id="CHEBI:29101"/>
        <note>structural</note>
    </ligand>
</feature>